<proteinExistence type="predicted"/>
<name>A2FYK6_TRIV3</name>
<protein>
    <submittedName>
        <fullName evidence="5">Myb-like DNA-binding domain containing protein</fullName>
    </submittedName>
</protein>
<feature type="domain" description="Myb-like" evidence="3">
    <location>
        <begin position="60"/>
        <end position="106"/>
    </location>
</feature>
<dbReference type="Gene3D" id="1.10.10.60">
    <property type="entry name" value="Homeodomain-like"/>
    <property type="match status" value="2"/>
</dbReference>
<dbReference type="VEuPathDB" id="TrichDB:TVAG_300280"/>
<dbReference type="PANTHER" id="PTHR45614:SF253">
    <property type="entry name" value="CHROMOSOME UNDETERMINED SCAFFOLD_38, WHOLE GENOME SHOTGUN SEQUENCE"/>
    <property type="match status" value="1"/>
</dbReference>
<dbReference type="PANTHER" id="PTHR45614">
    <property type="entry name" value="MYB PROTEIN-RELATED"/>
    <property type="match status" value="1"/>
</dbReference>
<reference evidence="5" key="2">
    <citation type="journal article" date="2007" name="Science">
        <title>Draft genome sequence of the sexually transmitted pathogen Trichomonas vaginalis.</title>
        <authorList>
            <person name="Carlton J.M."/>
            <person name="Hirt R.P."/>
            <person name="Silva J.C."/>
            <person name="Delcher A.L."/>
            <person name="Schatz M."/>
            <person name="Zhao Q."/>
            <person name="Wortman J.R."/>
            <person name="Bidwell S.L."/>
            <person name="Alsmark U.C.M."/>
            <person name="Besteiro S."/>
            <person name="Sicheritz-Ponten T."/>
            <person name="Noel C.J."/>
            <person name="Dacks J.B."/>
            <person name="Foster P.G."/>
            <person name="Simillion C."/>
            <person name="Van de Peer Y."/>
            <person name="Miranda-Saavedra D."/>
            <person name="Barton G.J."/>
            <person name="Westrop G.D."/>
            <person name="Mueller S."/>
            <person name="Dessi D."/>
            <person name="Fiori P.L."/>
            <person name="Ren Q."/>
            <person name="Paulsen I."/>
            <person name="Zhang H."/>
            <person name="Bastida-Corcuera F.D."/>
            <person name="Simoes-Barbosa A."/>
            <person name="Brown M.T."/>
            <person name="Hayes R.D."/>
            <person name="Mukherjee M."/>
            <person name="Okumura C.Y."/>
            <person name="Schneider R."/>
            <person name="Smith A.J."/>
            <person name="Vanacova S."/>
            <person name="Villalvazo M."/>
            <person name="Haas B.J."/>
            <person name="Pertea M."/>
            <person name="Feldblyum T.V."/>
            <person name="Utterback T.R."/>
            <person name="Shu C.L."/>
            <person name="Osoegawa K."/>
            <person name="de Jong P.J."/>
            <person name="Hrdy I."/>
            <person name="Horvathova L."/>
            <person name="Zubacova Z."/>
            <person name="Dolezal P."/>
            <person name="Malik S.B."/>
            <person name="Logsdon J.M. Jr."/>
            <person name="Henze K."/>
            <person name="Gupta A."/>
            <person name="Wang C.C."/>
            <person name="Dunne R.L."/>
            <person name="Upcroft J.A."/>
            <person name="Upcroft P."/>
            <person name="White O."/>
            <person name="Salzberg S.L."/>
            <person name="Tang P."/>
            <person name="Chiu C.-H."/>
            <person name="Lee Y.-S."/>
            <person name="Embley T.M."/>
            <person name="Coombs G.H."/>
            <person name="Mottram J.C."/>
            <person name="Tachezy J."/>
            <person name="Fraser-Liggett C.M."/>
            <person name="Johnson P.J."/>
        </authorList>
    </citation>
    <scope>NUCLEOTIDE SEQUENCE [LARGE SCALE GENOMIC DNA]</scope>
    <source>
        <strain evidence="5">G3</strain>
    </source>
</reference>
<dbReference type="InterPro" id="IPR050560">
    <property type="entry name" value="MYB_TF"/>
</dbReference>
<dbReference type="AlphaFoldDB" id="A2FYK6"/>
<dbReference type="PROSITE" id="PS51294">
    <property type="entry name" value="HTH_MYB"/>
    <property type="match status" value="2"/>
</dbReference>
<evidence type="ECO:0000313" key="6">
    <source>
        <dbReference type="Proteomes" id="UP000001542"/>
    </source>
</evidence>
<dbReference type="InterPro" id="IPR009057">
    <property type="entry name" value="Homeodomain-like_sf"/>
</dbReference>
<dbReference type="GO" id="GO:0000981">
    <property type="term" value="F:DNA-binding transcription factor activity, RNA polymerase II-specific"/>
    <property type="evidence" value="ECO:0000318"/>
    <property type="project" value="GO_Central"/>
</dbReference>
<feature type="domain" description="HTH myb-type" evidence="4">
    <location>
        <begin position="15"/>
        <end position="63"/>
    </location>
</feature>
<dbReference type="InterPro" id="IPR001005">
    <property type="entry name" value="SANT/Myb"/>
</dbReference>
<dbReference type="PROSITE" id="PS50090">
    <property type="entry name" value="MYB_LIKE"/>
    <property type="match status" value="2"/>
</dbReference>
<dbReference type="eggNOG" id="KOG0048">
    <property type="taxonomic scope" value="Eukaryota"/>
</dbReference>
<dbReference type="VEuPathDB" id="TrichDB:TVAGG3_0362980"/>
<dbReference type="GO" id="GO:0005634">
    <property type="term" value="C:nucleus"/>
    <property type="evidence" value="ECO:0000318"/>
    <property type="project" value="GO_Central"/>
</dbReference>
<feature type="domain" description="HTH myb-type" evidence="4">
    <location>
        <begin position="67"/>
        <end position="114"/>
    </location>
</feature>
<dbReference type="OrthoDB" id="2143914at2759"/>
<dbReference type="SUPFAM" id="SSF46689">
    <property type="entry name" value="Homeodomain-like"/>
    <property type="match status" value="1"/>
</dbReference>
<organism evidence="5 6">
    <name type="scientific">Trichomonas vaginalis (strain ATCC PRA-98 / G3)</name>
    <dbReference type="NCBI Taxonomy" id="412133"/>
    <lineage>
        <taxon>Eukaryota</taxon>
        <taxon>Metamonada</taxon>
        <taxon>Parabasalia</taxon>
        <taxon>Trichomonadida</taxon>
        <taxon>Trichomonadidae</taxon>
        <taxon>Trichomonas</taxon>
    </lineage>
</organism>
<keyword evidence="2 5" id="KW-0238">DNA-binding</keyword>
<evidence type="ECO:0000259" key="3">
    <source>
        <dbReference type="PROSITE" id="PS50090"/>
    </source>
</evidence>
<dbReference type="KEGG" id="tva:4747689"/>
<evidence type="ECO:0000256" key="2">
    <source>
        <dbReference type="ARBA" id="ARBA00023125"/>
    </source>
</evidence>
<dbReference type="FunFam" id="1.10.10.60:FF:000010">
    <property type="entry name" value="Transcriptional activator Myb isoform A"/>
    <property type="match status" value="1"/>
</dbReference>
<dbReference type="GO" id="GO:0006355">
    <property type="term" value="P:regulation of DNA-templated transcription"/>
    <property type="evidence" value="ECO:0000318"/>
    <property type="project" value="GO_Central"/>
</dbReference>
<dbReference type="SMR" id="A2FYK6"/>
<dbReference type="GO" id="GO:0000978">
    <property type="term" value="F:RNA polymerase II cis-regulatory region sequence-specific DNA binding"/>
    <property type="evidence" value="ECO:0000318"/>
    <property type="project" value="GO_Central"/>
</dbReference>
<keyword evidence="6" id="KW-1185">Reference proteome</keyword>
<dbReference type="RefSeq" id="XP_001302940.1">
    <property type="nucleotide sequence ID" value="XM_001302939.1"/>
</dbReference>
<dbReference type="Proteomes" id="UP000001542">
    <property type="component" value="Unassembled WGS sequence"/>
</dbReference>
<dbReference type="InParanoid" id="A2FYK6"/>
<dbReference type="Pfam" id="PF00249">
    <property type="entry name" value="Myb_DNA-binding"/>
    <property type="match status" value="2"/>
</dbReference>
<dbReference type="CDD" id="cd00167">
    <property type="entry name" value="SANT"/>
    <property type="match status" value="2"/>
</dbReference>
<feature type="domain" description="Myb-like" evidence="3">
    <location>
        <begin position="13"/>
        <end position="59"/>
    </location>
</feature>
<dbReference type="SMART" id="SM00717">
    <property type="entry name" value="SANT"/>
    <property type="match status" value="2"/>
</dbReference>
<reference evidence="5" key="1">
    <citation type="submission" date="2006-10" db="EMBL/GenBank/DDBJ databases">
        <authorList>
            <person name="Amadeo P."/>
            <person name="Zhao Q."/>
            <person name="Wortman J."/>
            <person name="Fraser-Liggett C."/>
            <person name="Carlton J."/>
        </authorList>
    </citation>
    <scope>NUCLEOTIDE SEQUENCE</scope>
    <source>
        <strain evidence="5">G3</strain>
    </source>
</reference>
<evidence type="ECO:0000256" key="1">
    <source>
        <dbReference type="ARBA" id="ARBA00022737"/>
    </source>
</evidence>
<keyword evidence="1" id="KW-0677">Repeat</keyword>
<accession>A2FYK6</accession>
<dbReference type="STRING" id="5722.A2FYK6"/>
<dbReference type="EMBL" id="DS114146">
    <property type="protein sequence ID" value="EAX90010.1"/>
    <property type="molecule type" value="Genomic_DNA"/>
</dbReference>
<sequence length="158" mass="18622">MYSIPRDNYHSPKMRWSKEEDALLIRLVAENGTNRWSFVANKIHGRTSKQCRERWFTNLSPDINCKPWTAEEDTTLIQLHSQLGNKWAQMKPMFNGRTGTAIKNRWVWLCKHKIPDIIEKFTTPKELPAKPIDDTIKDELDYYFSTECDAIESLFVPF</sequence>
<dbReference type="InterPro" id="IPR017930">
    <property type="entry name" value="Myb_dom"/>
</dbReference>
<evidence type="ECO:0000259" key="4">
    <source>
        <dbReference type="PROSITE" id="PS51294"/>
    </source>
</evidence>
<gene>
    <name evidence="5" type="ORF">TVAG_300280</name>
</gene>
<evidence type="ECO:0000313" key="5">
    <source>
        <dbReference type="EMBL" id="EAX90010.1"/>
    </source>
</evidence>